<dbReference type="KEGG" id="mmn:midi_00493"/>
<sequence length="42" mass="4813">MSLPTLLMKDFNVSILQKAINLVVRIGRSDYIFFNESEKLPA</sequence>
<proteinExistence type="predicted"/>
<reference evidence="1 2" key="1">
    <citation type="journal article" date="2011" name="Mol. Biol. Evol.">
        <title>Phylogenomic evidence for the presence of a flagellum and cbb3 oxidase in the free-living mitochondrial ancestor.</title>
        <authorList>
            <person name="Sassera D."/>
            <person name="Lo N."/>
            <person name="Epis S."/>
            <person name="D'Auria G."/>
            <person name="Montagna M."/>
            <person name="Comandatore F."/>
            <person name="Horner D."/>
            <person name="Pereto J."/>
            <person name="Luciano A.M."/>
            <person name="Franciosi F."/>
            <person name="Ferri E."/>
            <person name="Crotti E."/>
            <person name="Bazzocchi C."/>
            <person name="Daffonchio D."/>
            <person name="Sacchi L."/>
            <person name="Moya A."/>
            <person name="Latorre A."/>
            <person name="Bandi C."/>
        </authorList>
    </citation>
    <scope>NUCLEOTIDE SEQUENCE [LARGE SCALE GENOMIC DNA]</scope>
    <source>
        <strain evidence="1 2">IricVA</strain>
    </source>
</reference>
<gene>
    <name evidence="1" type="ordered locus">midi_00493</name>
</gene>
<dbReference type="Proteomes" id="UP000006639">
    <property type="component" value="Chromosome"/>
</dbReference>
<organism evidence="1 2">
    <name type="scientific">Midichloria mitochondrii (strain IricVA)</name>
    <dbReference type="NCBI Taxonomy" id="696127"/>
    <lineage>
        <taxon>Bacteria</taxon>
        <taxon>Pseudomonadati</taxon>
        <taxon>Pseudomonadota</taxon>
        <taxon>Alphaproteobacteria</taxon>
        <taxon>Rickettsiales</taxon>
        <taxon>Candidatus Midichloriaceae</taxon>
        <taxon>Candidatus Midichloria</taxon>
    </lineage>
</organism>
<keyword evidence="2" id="KW-1185">Reference proteome</keyword>
<dbReference type="EMBL" id="CP002130">
    <property type="protein sequence ID" value="AEI88800.1"/>
    <property type="molecule type" value="Genomic_DNA"/>
</dbReference>
<name>F7XVV1_MIDMI</name>
<evidence type="ECO:0000313" key="2">
    <source>
        <dbReference type="Proteomes" id="UP000006639"/>
    </source>
</evidence>
<accession>F7XVV1</accession>
<protein>
    <submittedName>
        <fullName evidence="1">Putative transposase</fullName>
    </submittedName>
</protein>
<dbReference type="AlphaFoldDB" id="F7XVV1"/>
<evidence type="ECO:0000313" key="1">
    <source>
        <dbReference type="EMBL" id="AEI88800.1"/>
    </source>
</evidence>
<dbReference type="HOGENOM" id="CLU_3254133_0_0_5"/>